<dbReference type="PANTHER" id="PTHR47520">
    <property type="entry name" value="CX DOMAIN-CONTAINING PROTEIN-RELATED"/>
    <property type="match status" value="1"/>
</dbReference>
<feature type="transmembrane region" description="Helical" evidence="1">
    <location>
        <begin position="346"/>
        <end position="368"/>
    </location>
</feature>
<evidence type="ECO:0000313" key="4">
    <source>
        <dbReference type="Proteomes" id="UP000719412"/>
    </source>
</evidence>
<keyword evidence="1" id="KW-0472">Membrane</keyword>
<dbReference type="AlphaFoldDB" id="A0A8J6GXH4"/>
<feature type="transmembrane region" description="Helical" evidence="1">
    <location>
        <begin position="5"/>
        <end position="25"/>
    </location>
</feature>
<dbReference type="Proteomes" id="UP000719412">
    <property type="component" value="Unassembled WGS sequence"/>
</dbReference>
<evidence type="ECO:0000313" key="3">
    <source>
        <dbReference type="EMBL" id="KAH0807926.1"/>
    </source>
</evidence>
<dbReference type="EMBL" id="JABDTM020029518">
    <property type="protein sequence ID" value="KAH0807926.1"/>
    <property type="molecule type" value="Genomic_DNA"/>
</dbReference>
<evidence type="ECO:0008006" key="5">
    <source>
        <dbReference type="Google" id="ProtNLM"/>
    </source>
</evidence>
<protein>
    <recommendedName>
        <fullName evidence="5">CX domain-containing protein</fullName>
    </recommendedName>
</protein>
<comment type="caution">
    <text evidence="2">The sequence shown here is derived from an EMBL/GenBank/DDBJ whole genome shotgun (WGS) entry which is preliminary data.</text>
</comment>
<sequence length="471" mass="53311">MQSAVWWLVVPGASVAVLICFFYVFCVCKVFCKKFAPSLHTVEARQGGQRSRSQKNAPPPEYSVAITCPRLEGHNSLPTRNQAEDDHLICFARQKHEEHFLDKIFAPPSYVVVYCKETYEECCDEGCCPVGTKSDVPLPHWFFALIVFSIFAAGYLVFRFYFKKHCDKCRRDELLTVSDDNSQQIELGLMLSFDHDMFANSQFRNTESGRVPITPPPAYVTLTPPPTYNVAISFPPIYKGMKLEPRSWSKHFKAKKMFFVVLFLYFSLCCTTLAGEICLVKEKSENNLNYYRVVSCHPVYERCCRTGCCAVQDRDKPPVQISRHCIVLVSSDDVERKLLNTEVKAFLFNVLVIAVVVFLLYIVICIWVRMCLQVHRANSAPVGITTNNSHPQEVSLMLSFNSAEQFGNNEHVPLTPPPAYAPLTPPPAYVTITPPPAYNTAIFFPSVQQNGRIQPPETAQNSSQSVETRQI</sequence>
<dbReference type="PANTHER" id="PTHR47520:SF11">
    <property type="entry name" value="CX DOMAIN-CONTAINING PROTEIN"/>
    <property type="match status" value="1"/>
</dbReference>
<keyword evidence="1" id="KW-1133">Transmembrane helix</keyword>
<evidence type="ECO:0000256" key="1">
    <source>
        <dbReference type="SAM" id="Phobius"/>
    </source>
</evidence>
<dbReference type="EMBL" id="JABDTM020029519">
    <property type="protein sequence ID" value="KAH0807925.1"/>
    <property type="molecule type" value="Genomic_DNA"/>
</dbReference>
<reference evidence="2" key="1">
    <citation type="journal article" date="2020" name="J Insects Food Feed">
        <title>The yellow mealworm (Tenebrio molitor) genome: a resource for the emerging insects as food and feed industry.</title>
        <authorList>
            <person name="Eriksson T."/>
            <person name="Andere A."/>
            <person name="Kelstrup H."/>
            <person name="Emery V."/>
            <person name="Picard C."/>
        </authorList>
    </citation>
    <scope>NUCLEOTIDE SEQUENCE</scope>
    <source>
        <strain evidence="2">Stoneville</strain>
        <tissue evidence="2">Whole head</tissue>
    </source>
</reference>
<keyword evidence="4" id="KW-1185">Reference proteome</keyword>
<name>A0A8J6GXH4_TENMO</name>
<feature type="transmembrane region" description="Helical" evidence="1">
    <location>
        <begin position="141"/>
        <end position="162"/>
    </location>
</feature>
<reference evidence="2" key="2">
    <citation type="submission" date="2021-08" db="EMBL/GenBank/DDBJ databases">
        <authorList>
            <person name="Eriksson T."/>
        </authorList>
    </citation>
    <scope>NUCLEOTIDE SEQUENCE</scope>
    <source>
        <strain evidence="2">Stoneville</strain>
        <tissue evidence="2">Whole head</tissue>
    </source>
</reference>
<organism evidence="2 4">
    <name type="scientific">Tenebrio molitor</name>
    <name type="common">Yellow mealworm beetle</name>
    <dbReference type="NCBI Taxonomy" id="7067"/>
    <lineage>
        <taxon>Eukaryota</taxon>
        <taxon>Metazoa</taxon>
        <taxon>Ecdysozoa</taxon>
        <taxon>Arthropoda</taxon>
        <taxon>Hexapoda</taxon>
        <taxon>Insecta</taxon>
        <taxon>Pterygota</taxon>
        <taxon>Neoptera</taxon>
        <taxon>Endopterygota</taxon>
        <taxon>Coleoptera</taxon>
        <taxon>Polyphaga</taxon>
        <taxon>Cucujiformia</taxon>
        <taxon>Tenebrionidae</taxon>
        <taxon>Tenebrio</taxon>
    </lineage>
</organism>
<keyword evidence="1" id="KW-0812">Transmembrane</keyword>
<proteinExistence type="predicted"/>
<evidence type="ECO:0000313" key="2">
    <source>
        <dbReference type="EMBL" id="KAH0807925.1"/>
    </source>
</evidence>
<accession>A0A8J6GXH4</accession>
<gene>
    <name evidence="3" type="ORF">GEV33_014865</name>
    <name evidence="2" type="ORF">GEV33_014866</name>
</gene>
<feature type="transmembrane region" description="Helical" evidence="1">
    <location>
        <begin position="257"/>
        <end position="275"/>
    </location>
</feature>